<evidence type="ECO:0000313" key="1">
    <source>
        <dbReference type="EMBL" id="KAF2479986.1"/>
    </source>
</evidence>
<dbReference type="AlphaFoldDB" id="A0A6A6PJL4"/>
<dbReference type="EMBL" id="MU001640">
    <property type="protein sequence ID" value="KAF2479986.1"/>
    <property type="molecule type" value="Genomic_DNA"/>
</dbReference>
<evidence type="ECO:0000313" key="2">
    <source>
        <dbReference type="Proteomes" id="UP000799767"/>
    </source>
</evidence>
<dbReference type="GeneID" id="54474656"/>
<protein>
    <submittedName>
        <fullName evidence="1">Uncharacterized protein</fullName>
    </submittedName>
</protein>
<accession>A0A6A6PJL4</accession>
<dbReference type="RefSeq" id="XP_033586556.1">
    <property type="nucleotide sequence ID" value="XM_033733654.1"/>
</dbReference>
<proteinExistence type="predicted"/>
<gene>
    <name evidence="1" type="ORF">BDY17DRAFT_29784</name>
</gene>
<keyword evidence="2" id="KW-1185">Reference proteome</keyword>
<dbReference type="Proteomes" id="UP000799767">
    <property type="component" value="Unassembled WGS sequence"/>
</dbReference>
<reference evidence="1" key="1">
    <citation type="journal article" date="2020" name="Stud. Mycol.">
        <title>101 Dothideomycetes genomes: a test case for predicting lifestyles and emergence of pathogens.</title>
        <authorList>
            <person name="Haridas S."/>
            <person name="Albert R."/>
            <person name="Binder M."/>
            <person name="Bloem J."/>
            <person name="Labutti K."/>
            <person name="Salamov A."/>
            <person name="Andreopoulos B."/>
            <person name="Baker S."/>
            <person name="Barry K."/>
            <person name="Bills G."/>
            <person name="Bluhm B."/>
            <person name="Cannon C."/>
            <person name="Castanera R."/>
            <person name="Culley D."/>
            <person name="Daum C."/>
            <person name="Ezra D."/>
            <person name="Gonzalez J."/>
            <person name="Henrissat B."/>
            <person name="Kuo A."/>
            <person name="Liang C."/>
            <person name="Lipzen A."/>
            <person name="Lutzoni F."/>
            <person name="Magnuson J."/>
            <person name="Mondo S."/>
            <person name="Nolan M."/>
            <person name="Ohm R."/>
            <person name="Pangilinan J."/>
            <person name="Park H.-J."/>
            <person name="Ramirez L."/>
            <person name="Alfaro M."/>
            <person name="Sun H."/>
            <person name="Tritt A."/>
            <person name="Yoshinaga Y."/>
            <person name="Zwiers L.-H."/>
            <person name="Turgeon B."/>
            <person name="Goodwin S."/>
            <person name="Spatafora J."/>
            <person name="Crous P."/>
            <person name="Grigoriev I."/>
        </authorList>
    </citation>
    <scope>NUCLEOTIDE SEQUENCE</scope>
    <source>
        <strain evidence="1">CBS 113389</strain>
    </source>
</reference>
<name>A0A6A6PJL4_9PEZI</name>
<sequence length="276" mass="28191">MTTTTTLTDSVVVTTISSTTMISTSSSTVTVTVSGSCTAPAAVAKRTASAIVAKPNVFSAYSGGTLSSACSCLSVPPSTTTTTVTQTTPRRVSTKTSSVTATITNYPTATVTSIVTTAITSTSTGVTTISSVVMTATTVTVTATPSSFYLLDGTNGLYAAAVNGEDIAFSSDGAVIFNYNSSDGTLTLYGYTVAFFDGENNNPNPVFFLPTGAVGRYAIPLTCALYVGTEDCTLSCDYSGQIENSLGGNDQWYLGTSGTEENAGTEFTIYVVDAGS</sequence>
<organism evidence="1 2">
    <name type="scientific">Neohortaea acidophila</name>
    <dbReference type="NCBI Taxonomy" id="245834"/>
    <lineage>
        <taxon>Eukaryota</taxon>
        <taxon>Fungi</taxon>
        <taxon>Dikarya</taxon>
        <taxon>Ascomycota</taxon>
        <taxon>Pezizomycotina</taxon>
        <taxon>Dothideomycetes</taxon>
        <taxon>Dothideomycetidae</taxon>
        <taxon>Mycosphaerellales</taxon>
        <taxon>Teratosphaeriaceae</taxon>
        <taxon>Neohortaea</taxon>
    </lineage>
</organism>